<evidence type="ECO:0000256" key="7">
    <source>
        <dbReference type="ARBA" id="ARBA00035189"/>
    </source>
</evidence>
<evidence type="ECO:0000313" key="10">
    <source>
        <dbReference type="RefSeq" id="XP_030070789.1"/>
    </source>
</evidence>
<dbReference type="GO" id="GO:0005762">
    <property type="term" value="C:mitochondrial large ribosomal subunit"/>
    <property type="evidence" value="ECO:0007669"/>
    <property type="project" value="TreeGrafter"/>
</dbReference>
<sequence>MAVAGGRATWLGAALIRLSALRMQVLAQGGVEHACHKSTYSPLPNDYNCKVELALTSDGKTIVCYHPSTDIPYEHTKPVSRPDPAHHREETHDQVLKTRLKLAASEAKQGPTIEELGKMFYTTKHRWYPLGQFHRRRKKLNPPKDR</sequence>
<evidence type="ECO:0000313" key="11">
    <source>
        <dbReference type="RefSeq" id="XP_030070790.1"/>
    </source>
</evidence>
<feature type="signal peptide" evidence="8">
    <location>
        <begin position="1"/>
        <end position="27"/>
    </location>
</feature>
<gene>
    <name evidence="10 11 12 13 14" type="primary">MRPL42</name>
</gene>
<name>A0A6P7Z4W7_9AMPH</name>
<dbReference type="RefSeq" id="XP_030070790.1">
    <property type="nucleotide sequence ID" value="XM_030214930.1"/>
</dbReference>
<comment type="subcellular location">
    <subcellularLocation>
        <location evidence="1">Mitochondrion</location>
    </subcellularLocation>
</comment>
<dbReference type="PANTHER" id="PTHR13450">
    <property type="entry name" value="MITOCHONDRIAL 39S RIBOSOMAL PROTEIN L42"/>
    <property type="match status" value="1"/>
</dbReference>
<dbReference type="RefSeq" id="XP_030070791.1">
    <property type="nucleotide sequence ID" value="XM_030214931.1"/>
</dbReference>
<evidence type="ECO:0000256" key="1">
    <source>
        <dbReference type="ARBA" id="ARBA00004173"/>
    </source>
</evidence>
<organism evidence="9 10">
    <name type="scientific">Microcaecilia unicolor</name>
    <dbReference type="NCBI Taxonomy" id="1415580"/>
    <lineage>
        <taxon>Eukaryota</taxon>
        <taxon>Metazoa</taxon>
        <taxon>Chordata</taxon>
        <taxon>Craniata</taxon>
        <taxon>Vertebrata</taxon>
        <taxon>Euteleostomi</taxon>
        <taxon>Amphibia</taxon>
        <taxon>Gymnophiona</taxon>
        <taxon>Siphonopidae</taxon>
        <taxon>Microcaecilia</taxon>
    </lineage>
</organism>
<dbReference type="AlphaFoldDB" id="A0A6P7Z4W7"/>
<keyword evidence="6" id="KW-0687">Ribonucleoprotein</keyword>
<evidence type="ECO:0000256" key="5">
    <source>
        <dbReference type="ARBA" id="ARBA00023128"/>
    </source>
</evidence>
<dbReference type="KEGG" id="muo:115477838"/>
<evidence type="ECO:0000313" key="13">
    <source>
        <dbReference type="RefSeq" id="XP_030070792.1"/>
    </source>
</evidence>
<evidence type="ECO:0000313" key="12">
    <source>
        <dbReference type="RefSeq" id="XP_030070791.1"/>
    </source>
</evidence>
<keyword evidence="3" id="KW-0809">Transit peptide</keyword>
<dbReference type="GeneID" id="115477838"/>
<dbReference type="Proteomes" id="UP000515156">
    <property type="component" value="Chromosome 9"/>
</dbReference>
<dbReference type="OrthoDB" id="1107506at2759"/>
<dbReference type="CTD" id="28977"/>
<dbReference type="Pfam" id="PF10210">
    <property type="entry name" value="MRP-S32"/>
    <property type="match status" value="1"/>
</dbReference>
<evidence type="ECO:0000256" key="8">
    <source>
        <dbReference type="SAM" id="SignalP"/>
    </source>
</evidence>
<keyword evidence="8" id="KW-0732">Signal</keyword>
<proteinExistence type="inferred from homology"/>
<evidence type="ECO:0000256" key="4">
    <source>
        <dbReference type="ARBA" id="ARBA00022980"/>
    </source>
</evidence>
<dbReference type="InterPro" id="IPR019346">
    <property type="entry name" value="Ribosomal_mL42"/>
</dbReference>
<evidence type="ECO:0000256" key="3">
    <source>
        <dbReference type="ARBA" id="ARBA00022946"/>
    </source>
</evidence>
<reference evidence="10 11" key="1">
    <citation type="submission" date="2025-04" db="UniProtKB">
        <authorList>
            <consortium name="RefSeq"/>
        </authorList>
    </citation>
    <scope>IDENTIFICATION</scope>
</reference>
<evidence type="ECO:0000313" key="9">
    <source>
        <dbReference type="Proteomes" id="UP000515156"/>
    </source>
</evidence>
<dbReference type="RefSeq" id="XP_030070793.1">
    <property type="nucleotide sequence ID" value="XM_030214933.1"/>
</dbReference>
<evidence type="ECO:0000256" key="6">
    <source>
        <dbReference type="ARBA" id="ARBA00023274"/>
    </source>
</evidence>
<feature type="chain" id="PRO_5044652591" description="Large ribosomal subunit protein mL42" evidence="8">
    <location>
        <begin position="28"/>
        <end position="146"/>
    </location>
</feature>
<evidence type="ECO:0000256" key="2">
    <source>
        <dbReference type="ARBA" id="ARBA00005556"/>
    </source>
</evidence>
<keyword evidence="4 10" id="KW-0689">Ribosomal protein</keyword>
<dbReference type="PANTHER" id="PTHR13450:SF4">
    <property type="entry name" value="LARGE RIBOSOMAL SUBUNIT PROTEIN ML42"/>
    <property type="match status" value="1"/>
</dbReference>
<comment type="similarity">
    <text evidence="2">Belongs to the mitochondrion-specific ribosomal protein mL42 family.</text>
</comment>
<dbReference type="RefSeq" id="XP_030070789.1">
    <property type="nucleotide sequence ID" value="XM_030214929.1"/>
</dbReference>
<evidence type="ECO:0000313" key="14">
    <source>
        <dbReference type="RefSeq" id="XP_030070793.1"/>
    </source>
</evidence>
<accession>A0A6P7Z4W7</accession>
<keyword evidence="9" id="KW-1185">Reference proteome</keyword>
<dbReference type="RefSeq" id="XP_030070792.1">
    <property type="nucleotide sequence ID" value="XM_030214932.1"/>
</dbReference>
<protein>
    <recommendedName>
        <fullName evidence="7">Large ribosomal subunit protein mL42</fullName>
    </recommendedName>
</protein>
<keyword evidence="5" id="KW-0496">Mitochondrion</keyword>